<dbReference type="AlphaFoldDB" id="A0A9X9PYB3"/>
<reference evidence="1 2" key="1">
    <citation type="submission" date="2018-10" db="EMBL/GenBank/DDBJ databases">
        <authorList>
            <person name="Ekblom R."/>
            <person name="Jareborg N."/>
        </authorList>
    </citation>
    <scope>NUCLEOTIDE SEQUENCE [LARGE SCALE GENOMIC DNA]</scope>
    <source>
        <tissue evidence="1">Muscle</tissue>
    </source>
</reference>
<sequence>MPGGRKEALPSQCLPGHQQWSPVWKESTTFPLAPAKVPELAIIV</sequence>
<keyword evidence="2" id="KW-1185">Reference proteome</keyword>
<dbReference type="Proteomes" id="UP000269945">
    <property type="component" value="Unassembled WGS sequence"/>
</dbReference>
<evidence type="ECO:0000313" key="2">
    <source>
        <dbReference type="Proteomes" id="UP000269945"/>
    </source>
</evidence>
<dbReference type="EMBL" id="CYRY02008832">
    <property type="protein sequence ID" value="VCW77457.1"/>
    <property type="molecule type" value="Genomic_DNA"/>
</dbReference>
<name>A0A9X9PYB3_GULGU</name>
<organism evidence="1 2">
    <name type="scientific">Gulo gulo</name>
    <name type="common">Wolverine</name>
    <name type="synonym">Gluton</name>
    <dbReference type="NCBI Taxonomy" id="48420"/>
    <lineage>
        <taxon>Eukaryota</taxon>
        <taxon>Metazoa</taxon>
        <taxon>Chordata</taxon>
        <taxon>Craniata</taxon>
        <taxon>Vertebrata</taxon>
        <taxon>Euteleostomi</taxon>
        <taxon>Mammalia</taxon>
        <taxon>Eutheria</taxon>
        <taxon>Laurasiatheria</taxon>
        <taxon>Carnivora</taxon>
        <taxon>Caniformia</taxon>
        <taxon>Musteloidea</taxon>
        <taxon>Mustelidae</taxon>
        <taxon>Guloninae</taxon>
        <taxon>Gulo</taxon>
    </lineage>
</organism>
<evidence type="ECO:0000313" key="1">
    <source>
        <dbReference type="EMBL" id="VCW77457.1"/>
    </source>
</evidence>
<comment type="caution">
    <text evidence="1">The sequence shown here is derived from an EMBL/GenBank/DDBJ whole genome shotgun (WGS) entry which is preliminary data.</text>
</comment>
<proteinExistence type="predicted"/>
<accession>A0A9X9PYB3</accession>
<protein>
    <submittedName>
        <fullName evidence="1">Uncharacterized protein</fullName>
    </submittedName>
</protein>
<gene>
    <name evidence="1" type="ORF">BN2614_LOCUS1</name>
</gene>